<evidence type="ECO:0000313" key="7">
    <source>
        <dbReference type="EMBL" id="MBB4063914.1"/>
    </source>
</evidence>
<feature type="transmembrane region" description="Helical" evidence="6">
    <location>
        <begin position="193"/>
        <end position="214"/>
    </location>
</feature>
<reference evidence="7 8" key="1">
    <citation type="submission" date="2020-08" db="EMBL/GenBank/DDBJ databases">
        <title>Genomic Encyclopedia of Type Strains, Phase IV (KMG-IV): sequencing the most valuable type-strain genomes for metagenomic binning, comparative biology and taxonomic classification.</title>
        <authorList>
            <person name="Goeker M."/>
        </authorList>
    </citation>
    <scope>NUCLEOTIDE SEQUENCE [LARGE SCALE GENOMIC DNA]</scope>
    <source>
        <strain evidence="7 8">DSM 29853</strain>
    </source>
</reference>
<feature type="transmembrane region" description="Helical" evidence="6">
    <location>
        <begin position="166"/>
        <end position="187"/>
    </location>
</feature>
<feature type="transmembrane region" description="Helical" evidence="6">
    <location>
        <begin position="416"/>
        <end position="434"/>
    </location>
</feature>
<comment type="similarity">
    <text evidence="2">Belongs to the multi antimicrobial extrusion (MATE) (TC 2.A.66.1) family.</text>
</comment>
<dbReference type="Proteomes" id="UP000528286">
    <property type="component" value="Unassembled WGS sequence"/>
</dbReference>
<evidence type="ECO:0000256" key="3">
    <source>
        <dbReference type="ARBA" id="ARBA00022692"/>
    </source>
</evidence>
<name>A0A7W6J372_9HYPH</name>
<dbReference type="PANTHER" id="PTHR42893">
    <property type="entry name" value="PROTEIN DETOXIFICATION 44, CHLOROPLASTIC-RELATED"/>
    <property type="match status" value="1"/>
</dbReference>
<dbReference type="NCBIfam" id="TIGR00797">
    <property type="entry name" value="matE"/>
    <property type="match status" value="1"/>
</dbReference>
<organism evidence="7 8">
    <name type="scientific">Gellertiella hungarica</name>
    <dbReference type="NCBI Taxonomy" id="1572859"/>
    <lineage>
        <taxon>Bacteria</taxon>
        <taxon>Pseudomonadati</taxon>
        <taxon>Pseudomonadota</taxon>
        <taxon>Alphaproteobacteria</taxon>
        <taxon>Hyphomicrobiales</taxon>
        <taxon>Rhizobiaceae</taxon>
        <taxon>Gellertiella</taxon>
    </lineage>
</organism>
<evidence type="ECO:0000256" key="2">
    <source>
        <dbReference type="ARBA" id="ARBA00010199"/>
    </source>
</evidence>
<dbReference type="GO" id="GO:0015297">
    <property type="term" value="F:antiporter activity"/>
    <property type="evidence" value="ECO:0007669"/>
    <property type="project" value="InterPro"/>
</dbReference>
<protein>
    <submittedName>
        <fullName evidence="7">MATE family multidrug resistance protein</fullName>
    </submittedName>
</protein>
<feature type="transmembrane region" description="Helical" evidence="6">
    <location>
        <begin position="358"/>
        <end position="380"/>
    </location>
</feature>
<dbReference type="InterPro" id="IPR002528">
    <property type="entry name" value="MATE_fam"/>
</dbReference>
<gene>
    <name evidence="7" type="ORF">GGR23_001091</name>
</gene>
<dbReference type="EMBL" id="JACIEZ010000002">
    <property type="protein sequence ID" value="MBB4063914.1"/>
    <property type="molecule type" value="Genomic_DNA"/>
</dbReference>
<dbReference type="GO" id="GO:0005886">
    <property type="term" value="C:plasma membrane"/>
    <property type="evidence" value="ECO:0007669"/>
    <property type="project" value="TreeGrafter"/>
</dbReference>
<comment type="caution">
    <text evidence="7">The sequence shown here is derived from an EMBL/GenBank/DDBJ whole genome shotgun (WGS) entry which is preliminary data.</text>
</comment>
<dbReference type="Pfam" id="PF01554">
    <property type="entry name" value="MatE"/>
    <property type="match status" value="2"/>
</dbReference>
<feature type="transmembrane region" description="Helical" evidence="6">
    <location>
        <begin position="48"/>
        <end position="68"/>
    </location>
</feature>
<evidence type="ECO:0000256" key="5">
    <source>
        <dbReference type="ARBA" id="ARBA00023136"/>
    </source>
</evidence>
<dbReference type="PANTHER" id="PTHR42893:SF46">
    <property type="entry name" value="PROTEIN DETOXIFICATION 44, CHLOROPLASTIC"/>
    <property type="match status" value="1"/>
</dbReference>
<dbReference type="AlphaFoldDB" id="A0A7W6J372"/>
<evidence type="ECO:0000256" key="1">
    <source>
        <dbReference type="ARBA" id="ARBA00004141"/>
    </source>
</evidence>
<accession>A0A7W6J372</accession>
<feature type="transmembrane region" description="Helical" evidence="6">
    <location>
        <begin position="270"/>
        <end position="289"/>
    </location>
</feature>
<keyword evidence="5 6" id="KW-0472">Membrane</keyword>
<feature type="transmembrane region" description="Helical" evidence="6">
    <location>
        <begin position="94"/>
        <end position="117"/>
    </location>
</feature>
<feature type="transmembrane region" description="Helical" evidence="6">
    <location>
        <begin position="321"/>
        <end position="346"/>
    </location>
</feature>
<feature type="transmembrane region" description="Helical" evidence="6">
    <location>
        <begin position="16"/>
        <end position="36"/>
    </location>
</feature>
<keyword evidence="8" id="KW-1185">Reference proteome</keyword>
<dbReference type="InterPro" id="IPR044644">
    <property type="entry name" value="DinF-like"/>
</dbReference>
<feature type="transmembrane region" description="Helical" evidence="6">
    <location>
        <begin position="137"/>
        <end position="159"/>
    </location>
</feature>
<sequence length="445" mass="46785">MSDNTAGGPFTVTHRLVLSIAVPMTLAFVTTPLLGFTDTAVVGRMGSAAALAGLTIGAVLFDFLYSIFNFLRSSTTGLVAQAYGRGDLEGQRHVFWRALLLSLVCGAAMLLISPAVLKAGLFLMGATGEAAEVTSTYFSIRILAGPMALANFAILGFLLGRGQATAGLVIQIVINLINIVLAIWLGLSLKMGVAGVAWGTVAGETIGMLAGLALSVKGLGGLRMPPLSVLLDAARLKEMFALNRDLLIRTFVLLAAYMLMTRIGASFGPVTLAANAVLMNFVMISAFYLDGLANAAEQLTGRAIGAGYRPAFDRAVKLTTLWSMALAGAAALFFTGFGTPIIAFLTTVPEVQDAAREVMIYAALSGLTGALAFLMDGVFIGATWSRDMRNQMLLSFLAFLAALALLVPLLGNHGLWIAFNLFLLARGLFLYRLLPGKAAQAFAAQ</sequence>
<keyword evidence="3 6" id="KW-0812">Transmembrane</keyword>
<dbReference type="RefSeq" id="WP_183365144.1">
    <property type="nucleotide sequence ID" value="NZ_JACIEZ010000002.1"/>
</dbReference>
<proteinExistence type="inferred from homology"/>
<dbReference type="GO" id="GO:0042910">
    <property type="term" value="F:xenobiotic transmembrane transporter activity"/>
    <property type="evidence" value="ECO:0007669"/>
    <property type="project" value="InterPro"/>
</dbReference>
<feature type="transmembrane region" description="Helical" evidence="6">
    <location>
        <begin position="246"/>
        <end position="264"/>
    </location>
</feature>
<dbReference type="CDD" id="cd13136">
    <property type="entry name" value="MATE_DinF_like"/>
    <property type="match status" value="1"/>
</dbReference>
<keyword evidence="4 6" id="KW-1133">Transmembrane helix</keyword>
<evidence type="ECO:0000256" key="4">
    <source>
        <dbReference type="ARBA" id="ARBA00022989"/>
    </source>
</evidence>
<evidence type="ECO:0000256" key="6">
    <source>
        <dbReference type="SAM" id="Phobius"/>
    </source>
</evidence>
<evidence type="ECO:0000313" key="8">
    <source>
        <dbReference type="Proteomes" id="UP000528286"/>
    </source>
</evidence>
<feature type="transmembrane region" description="Helical" evidence="6">
    <location>
        <begin position="392"/>
        <end position="410"/>
    </location>
</feature>
<comment type="subcellular location">
    <subcellularLocation>
        <location evidence="1">Membrane</location>
        <topology evidence="1">Multi-pass membrane protein</topology>
    </subcellularLocation>
</comment>